<evidence type="ECO:0000256" key="2">
    <source>
        <dbReference type="ARBA" id="ARBA00022448"/>
    </source>
</evidence>
<dbReference type="PANTHER" id="PTHR23517">
    <property type="entry name" value="RESISTANCE PROTEIN MDTM, PUTATIVE-RELATED-RELATED"/>
    <property type="match status" value="1"/>
</dbReference>
<evidence type="ECO:0000259" key="8">
    <source>
        <dbReference type="PROSITE" id="PS50850"/>
    </source>
</evidence>
<dbReference type="SUPFAM" id="SSF103473">
    <property type="entry name" value="MFS general substrate transporter"/>
    <property type="match status" value="1"/>
</dbReference>
<comment type="subcellular location">
    <subcellularLocation>
        <location evidence="1">Cell membrane</location>
        <topology evidence="1">Multi-pass membrane protein</topology>
    </subcellularLocation>
</comment>
<accession>A0ABX5VVB2</accession>
<evidence type="ECO:0000256" key="3">
    <source>
        <dbReference type="ARBA" id="ARBA00022475"/>
    </source>
</evidence>
<dbReference type="Gene3D" id="1.20.1250.20">
    <property type="entry name" value="MFS general substrate transporter like domains"/>
    <property type="match status" value="1"/>
</dbReference>
<keyword evidence="2" id="KW-0813">Transport</keyword>
<evidence type="ECO:0000256" key="1">
    <source>
        <dbReference type="ARBA" id="ARBA00004651"/>
    </source>
</evidence>
<feature type="transmembrane region" description="Helical" evidence="7">
    <location>
        <begin position="46"/>
        <end position="64"/>
    </location>
</feature>
<dbReference type="PANTHER" id="PTHR23517:SF2">
    <property type="entry name" value="MULTIDRUG RESISTANCE PROTEIN MDTH"/>
    <property type="match status" value="1"/>
</dbReference>
<feature type="transmembrane region" description="Helical" evidence="7">
    <location>
        <begin position="337"/>
        <end position="359"/>
    </location>
</feature>
<dbReference type="Pfam" id="PF07690">
    <property type="entry name" value="MFS_1"/>
    <property type="match status" value="1"/>
</dbReference>
<feature type="transmembrane region" description="Helical" evidence="7">
    <location>
        <begin position="365"/>
        <end position="385"/>
    </location>
</feature>
<dbReference type="CDD" id="cd17472">
    <property type="entry name" value="MFS_YajR_like"/>
    <property type="match status" value="1"/>
</dbReference>
<organism evidence="9 10">
    <name type="scientific">Candidatus Methylopumilus universalis</name>
    <dbReference type="NCBI Taxonomy" id="2588536"/>
    <lineage>
        <taxon>Bacteria</taxon>
        <taxon>Pseudomonadati</taxon>
        <taxon>Pseudomonadota</taxon>
        <taxon>Betaproteobacteria</taxon>
        <taxon>Nitrosomonadales</taxon>
        <taxon>Methylophilaceae</taxon>
        <taxon>Candidatus Methylopumilus</taxon>
    </lineage>
</organism>
<keyword evidence="6 7" id="KW-0472">Membrane</keyword>
<gene>
    <name evidence="9" type="ORF">FIT74_06160</name>
</gene>
<reference evidence="9 10" key="1">
    <citation type="journal article" date="2019" name="ISME J.">
        <title>Evolution in action: habitat transition from sediment to the pelagial leads to genome streamlining in Methylophilaceae.</title>
        <authorList>
            <person name="Salcher M."/>
            <person name="Schaefle D."/>
            <person name="Kaspar M."/>
            <person name="Neuenschwander S.M."/>
            <person name="Ghai R."/>
        </authorList>
    </citation>
    <scope>NUCLEOTIDE SEQUENCE [LARGE SCALE GENOMIC DNA]</scope>
    <source>
        <strain evidence="9 10">MMS-VI-25</strain>
    </source>
</reference>
<feature type="transmembrane region" description="Helical" evidence="7">
    <location>
        <begin position="160"/>
        <end position="182"/>
    </location>
</feature>
<name>A0ABX5VVB2_9PROT</name>
<evidence type="ECO:0000256" key="7">
    <source>
        <dbReference type="SAM" id="Phobius"/>
    </source>
</evidence>
<dbReference type="Gene3D" id="3.30.70.100">
    <property type="match status" value="1"/>
</dbReference>
<keyword evidence="3" id="KW-1003">Cell membrane</keyword>
<dbReference type="PROSITE" id="PS50850">
    <property type="entry name" value="MFS"/>
    <property type="match status" value="1"/>
</dbReference>
<keyword evidence="4 7" id="KW-0812">Transmembrane</keyword>
<feature type="transmembrane region" description="Helical" evidence="7">
    <location>
        <begin position="12"/>
        <end position="34"/>
    </location>
</feature>
<evidence type="ECO:0000256" key="6">
    <source>
        <dbReference type="ARBA" id="ARBA00023136"/>
    </source>
</evidence>
<feature type="transmembrane region" description="Helical" evidence="7">
    <location>
        <begin position="99"/>
        <end position="121"/>
    </location>
</feature>
<feature type="transmembrane region" description="Helical" evidence="7">
    <location>
        <begin position="249"/>
        <end position="267"/>
    </location>
</feature>
<dbReference type="InterPro" id="IPR020846">
    <property type="entry name" value="MFS_dom"/>
</dbReference>
<protein>
    <submittedName>
        <fullName evidence="9">MFS transporter</fullName>
    </submittedName>
</protein>
<dbReference type="EMBL" id="CP040973">
    <property type="protein sequence ID" value="QDC61910.1"/>
    <property type="molecule type" value="Genomic_DNA"/>
</dbReference>
<feature type="domain" description="Major facilitator superfamily (MFS) profile" evidence="8">
    <location>
        <begin position="8"/>
        <end position="387"/>
    </location>
</feature>
<evidence type="ECO:0000313" key="10">
    <source>
        <dbReference type="Proteomes" id="UP000312702"/>
    </source>
</evidence>
<feature type="transmembrane region" description="Helical" evidence="7">
    <location>
        <begin position="133"/>
        <end position="154"/>
    </location>
</feature>
<dbReference type="InterPro" id="IPR050171">
    <property type="entry name" value="MFS_Transporters"/>
</dbReference>
<keyword evidence="10" id="KW-1185">Reference proteome</keyword>
<keyword evidence="5 7" id="KW-1133">Transmembrane helix</keyword>
<dbReference type="InterPro" id="IPR011701">
    <property type="entry name" value="MFS"/>
</dbReference>
<evidence type="ECO:0000256" key="5">
    <source>
        <dbReference type="ARBA" id="ARBA00022989"/>
    </source>
</evidence>
<feature type="transmembrane region" description="Helical" evidence="7">
    <location>
        <begin position="298"/>
        <end position="316"/>
    </location>
</feature>
<proteinExistence type="predicted"/>
<evidence type="ECO:0000313" key="9">
    <source>
        <dbReference type="EMBL" id="QDC61910.1"/>
    </source>
</evidence>
<feature type="transmembrane region" description="Helical" evidence="7">
    <location>
        <begin position="215"/>
        <end position="237"/>
    </location>
</feature>
<dbReference type="InterPro" id="IPR036259">
    <property type="entry name" value="MFS_trans_sf"/>
</dbReference>
<evidence type="ECO:0000256" key="4">
    <source>
        <dbReference type="ARBA" id="ARBA00022692"/>
    </source>
</evidence>
<feature type="transmembrane region" description="Helical" evidence="7">
    <location>
        <begin position="76"/>
        <end position="93"/>
    </location>
</feature>
<dbReference type="Proteomes" id="UP000312702">
    <property type="component" value="Chromosome"/>
</dbReference>
<sequence>MTPLEIRSSLSLASIYGLRMLGMFLILPIFAIYAEGLPGSPSAFQVGLALGAYGLTQALFQLPFGMLSDRYGRKNIIYIGLLLFALGSFVSGYSDDINIIILGRAIQGAGAISAAITALVADLTRDEHRTKAMAMIGATIGITFALSLMGAPVLNRLIGVPGIFMLTGFLSLSAILVVRFVVPTPLNINTSKTLKEPAPSFKSILKNKELSRLNFGIFALHAAQMAMFIVVPIALATSGGMDVNQHWKVYLPVLLSSFVFMIPIIILSEKFNRAKLVFISSIFLMLIAQLMFGILINVFWGLVASLFVYFVAFNVLEASLPSLISKIAPSSAKGTAIGVYNTCQSLGVFFGGLLGGFLADVGGSFSVFSFCAILMTLWVVFALSMKAPPAIKTLMFMIQNKSLLKSPKQLATVQQQLKKIKGVRDVLILLEEGKVMLKVNKHETIHEASIIRLLGGKHGVSE</sequence>
<feature type="transmembrane region" description="Helical" evidence="7">
    <location>
        <begin position="274"/>
        <end position="292"/>
    </location>
</feature>